<organism evidence="3 4">
    <name type="scientific">Lophiotrema nucula</name>
    <dbReference type="NCBI Taxonomy" id="690887"/>
    <lineage>
        <taxon>Eukaryota</taxon>
        <taxon>Fungi</taxon>
        <taxon>Dikarya</taxon>
        <taxon>Ascomycota</taxon>
        <taxon>Pezizomycotina</taxon>
        <taxon>Dothideomycetes</taxon>
        <taxon>Pleosporomycetidae</taxon>
        <taxon>Pleosporales</taxon>
        <taxon>Lophiotremataceae</taxon>
        <taxon>Lophiotrema</taxon>
    </lineage>
</organism>
<accession>A0A6A5ZMM0</accession>
<feature type="compositionally biased region" description="Low complexity" evidence="1">
    <location>
        <begin position="38"/>
        <end position="48"/>
    </location>
</feature>
<keyword evidence="2" id="KW-1133">Transmembrane helix</keyword>
<dbReference type="EMBL" id="ML977314">
    <property type="protein sequence ID" value="KAF2120406.1"/>
    <property type="molecule type" value="Genomic_DNA"/>
</dbReference>
<keyword evidence="2" id="KW-0472">Membrane</keyword>
<keyword evidence="2" id="KW-0812">Transmembrane</keyword>
<feature type="transmembrane region" description="Helical" evidence="2">
    <location>
        <begin position="54"/>
        <end position="76"/>
    </location>
</feature>
<keyword evidence="4" id="KW-1185">Reference proteome</keyword>
<proteinExistence type="predicted"/>
<feature type="compositionally biased region" description="Basic residues" evidence="1">
    <location>
        <begin position="16"/>
        <end position="29"/>
    </location>
</feature>
<evidence type="ECO:0000256" key="2">
    <source>
        <dbReference type="SAM" id="Phobius"/>
    </source>
</evidence>
<evidence type="ECO:0000313" key="4">
    <source>
        <dbReference type="Proteomes" id="UP000799770"/>
    </source>
</evidence>
<evidence type="ECO:0000256" key="1">
    <source>
        <dbReference type="SAM" id="MobiDB-lite"/>
    </source>
</evidence>
<feature type="region of interest" description="Disordered" evidence="1">
    <location>
        <begin position="1"/>
        <end position="49"/>
    </location>
</feature>
<reference evidence="3" key="1">
    <citation type="journal article" date="2020" name="Stud. Mycol.">
        <title>101 Dothideomycetes genomes: a test case for predicting lifestyles and emergence of pathogens.</title>
        <authorList>
            <person name="Haridas S."/>
            <person name="Albert R."/>
            <person name="Binder M."/>
            <person name="Bloem J."/>
            <person name="Labutti K."/>
            <person name="Salamov A."/>
            <person name="Andreopoulos B."/>
            <person name="Baker S."/>
            <person name="Barry K."/>
            <person name="Bills G."/>
            <person name="Bluhm B."/>
            <person name="Cannon C."/>
            <person name="Castanera R."/>
            <person name="Culley D."/>
            <person name="Daum C."/>
            <person name="Ezra D."/>
            <person name="Gonzalez J."/>
            <person name="Henrissat B."/>
            <person name="Kuo A."/>
            <person name="Liang C."/>
            <person name="Lipzen A."/>
            <person name="Lutzoni F."/>
            <person name="Magnuson J."/>
            <person name="Mondo S."/>
            <person name="Nolan M."/>
            <person name="Ohm R."/>
            <person name="Pangilinan J."/>
            <person name="Park H.-J."/>
            <person name="Ramirez L."/>
            <person name="Alfaro M."/>
            <person name="Sun H."/>
            <person name="Tritt A."/>
            <person name="Yoshinaga Y."/>
            <person name="Zwiers L.-H."/>
            <person name="Turgeon B."/>
            <person name="Goodwin S."/>
            <person name="Spatafora J."/>
            <person name="Crous P."/>
            <person name="Grigoriev I."/>
        </authorList>
    </citation>
    <scope>NUCLEOTIDE SEQUENCE</scope>
    <source>
        <strain evidence="3">CBS 627.86</strain>
    </source>
</reference>
<dbReference type="OrthoDB" id="3883941at2759"/>
<sequence length="414" mass="45807">MLQRRFASNASVAARSVRRPVRRTVHPRFHQQNPRFQSTTSSSSSNSTGAMSGLGPGVIGGLTGSLATFGIGYFWYRRSGAKEFLSATKSAKDYTASATQKLKEATPEPNEALEWLRNAATSYAAFIPGAKGYVDSAFDDLDAVRAKHGDEVDQIVREAYEDLRSIAKDGQLSLLTAQKAWETIVKHLGRIGDLAGDASQQIMDNHPQLKEKVGGNIDKLKEMGQNYGPEAKKELDRTWEQISDVIKTGVSAANIQKVQQIVQEKVDKMKQLGDEAWKKGMEQAKPYLDKNPEVKKLVEENADTLKSGNVQELYQKIKTAVEKGDTGDLQQYVKKFSDKAQESGFGGLDQYLNKIPGGDQIIPKFQQLQEVAEKHGDDAQRIFKDAINEISEVLKKRGDEAQDLAKKAKDDSKK</sequence>
<dbReference type="Proteomes" id="UP000799770">
    <property type="component" value="Unassembled WGS sequence"/>
</dbReference>
<feature type="compositionally biased region" description="Low complexity" evidence="1">
    <location>
        <begin position="1"/>
        <end position="15"/>
    </location>
</feature>
<protein>
    <submittedName>
        <fullName evidence="3">Uncharacterized protein</fullName>
    </submittedName>
</protein>
<gene>
    <name evidence="3" type="ORF">BDV96DRAFT_567166</name>
</gene>
<name>A0A6A5ZMM0_9PLEO</name>
<dbReference type="AlphaFoldDB" id="A0A6A5ZMM0"/>
<evidence type="ECO:0000313" key="3">
    <source>
        <dbReference type="EMBL" id="KAF2120406.1"/>
    </source>
</evidence>